<evidence type="ECO:0000256" key="4">
    <source>
        <dbReference type="ARBA" id="ARBA00022989"/>
    </source>
</evidence>
<feature type="transmembrane region" description="Helical" evidence="6">
    <location>
        <begin position="12"/>
        <end position="33"/>
    </location>
</feature>
<keyword evidence="5 6" id="KW-0472">Membrane</keyword>
<comment type="subcellular location">
    <subcellularLocation>
        <location evidence="1">Cell membrane</location>
        <topology evidence="1">Multi-pass membrane protein</topology>
    </subcellularLocation>
</comment>
<feature type="transmembrane region" description="Helical" evidence="6">
    <location>
        <begin position="185"/>
        <end position="207"/>
    </location>
</feature>
<evidence type="ECO:0000256" key="6">
    <source>
        <dbReference type="SAM" id="Phobius"/>
    </source>
</evidence>
<name>A0ABV8UU96_9BACL</name>
<dbReference type="PROSITE" id="PS50156">
    <property type="entry name" value="SSD"/>
    <property type="match status" value="1"/>
</dbReference>
<dbReference type="Gene3D" id="1.20.1640.10">
    <property type="entry name" value="Multidrug efflux transporter AcrB transmembrane domain"/>
    <property type="match status" value="2"/>
</dbReference>
<evidence type="ECO:0000313" key="8">
    <source>
        <dbReference type="EMBL" id="MFC4354908.1"/>
    </source>
</evidence>
<evidence type="ECO:0000256" key="2">
    <source>
        <dbReference type="ARBA" id="ARBA00022475"/>
    </source>
</evidence>
<feature type="transmembrane region" description="Helical" evidence="6">
    <location>
        <begin position="159"/>
        <end position="178"/>
    </location>
</feature>
<dbReference type="EMBL" id="JBHSEF010000021">
    <property type="protein sequence ID" value="MFC4354908.1"/>
    <property type="molecule type" value="Genomic_DNA"/>
</dbReference>
<feature type="transmembrane region" description="Helical" evidence="6">
    <location>
        <begin position="553"/>
        <end position="574"/>
    </location>
</feature>
<gene>
    <name evidence="8" type="ORF">ACFO0S_07595</name>
</gene>
<comment type="caution">
    <text evidence="8">The sequence shown here is derived from an EMBL/GenBank/DDBJ whole genome shotgun (WGS) entry which is preliminary data.</text>
</comment>
<feature type="transmembrane region" description="Helical" evidence="6">
    <location>
        <begin position="660"/>
        <end position="682"/>
    </location>
</feature>
<dbReference type="Proteomes" id="UP001595733">
    <property type="component" value="Unassembled WGS sequence"/>
</dbReference>
<evidence type="ECO:0000256" key="5">
    <source>
        <dbReference type="ARBA" id="ARBA00023136"/>
    </source>
</evidence>
<protein>
    <submittedName>
        <fullName evidence="8">MMPL family transporter</fullName>
    </submittedName>
</protein>
<sequence>MKALASFVTRFYKSIIAFWVLLLIGAVFFAIQLPSQLQGDGFRTDGEHEQVMETLTERFDIPHDTILVVFDGTDDTVIADTLAEVDRQGLADQIVSPLEDDSLRSGDVAYAQLHYIEDQEDITAIVADLRDIIDGEETMALTGGPVINQDINTASQKDLASAEAIGLPIAIVVLLLAFGSVMASFIPLIIGIMTVVISLGILGIVAGSLDLSIFILNIIPMLGLALSIDFALLFINRYKEERLNSSISEAVQTAVRTSGRSIIFSAICVFIGLGAMLVMKVDIFMNIALGGTLVVTLAVLSSLTLLPALLMLIGDRINKWMILRVRPGGSTRWQQFAAFVMKRPVSLIVVALLLLGIAIVPVKDMSLSIPQIDSLPEQYDSRQAYDLLDETFAFGEESTVYLLAERPEGWDNEEARQDIFDLQEQLLEDEAVTDVATIYTATDIPDPALLEQQLAVPEAAAALEPAFEGFIQDELLFVPVTLNYEGSASEAQQWVRDFGEEQFDYTLSIGGQPKFNQEIFDEISSKIVLLLSIILGSTFIILMIAFRSLLIPLKAIIMNIIGLAATFGILVYIFQYGHLGLPETEIALIIPVIVFSLVFGLSMDYEVFLISRIQEEYVKTQNNTASTITGLVSTSKIITSAALIMIVITGAFAFTDVMPVKQIGVGIAIAIAIDATIIRLLLVPSLMKLFGKWNWWLPFRKGPYKAGGLH</sequence>
<evidence type="ECO:0000256" key="3">
    <source>
        <dbReference type="ARBA" id="ARBA00022692"/>
    </source>
</evidence>
<keyword evidence="3 6" id="KW-0812">Transmembrane</keyword>
<evidence type="ECO:0000259" key="7">
    <source>
        <dbReference type="PROSITE" id="PS50156"/>
    </source>
</evidence>
<keyword evidence="2" id="KW-1003">Cell membrane</keyword>
<feature type="transmembrane region" description="Helical" evidence="6">
    <location>
        <begin position="631"/>
        <end position="654"/>
    </location>
</feature>
<feature type="transmembrane region" description="Helical" evidence="6">
    <location>
        <begin position="262"/>
        <end position="281"/>
    </location>
</feature>
<evidence type="ECO:0000313" key="9">
    <source>
        <dbReference type="Proteomes" id="UP001595733"/>
    </source>
</evidence>
<dbReference type="SUPFAM" id="SSF82866">
    <property type="entry name" value="Multidrug efflux transporter AcrB transmembrane domain"/>
    <property type="match status" value="2"/>
</dbReference>
<feature type="domain" description="SSD" evidence="7">
    <location>
        <begin position="188"/>
        <end position="312"/>
    </location>
</feature>
<accession>A0ABV8UU96</accession>
<organism evidence="8 9">
    <name type="scientific">Chryseomicrobium palamuruense</name>
    <dbReference type="NCBI Taxonomy" id="682973"/>
    <lineage>
        <taxon>Bacteria</taxon>
        <taxon>Bacillati</taxon>
        <taxon>Bacillota</taxon>
        <taxon>Bacilli</taxon>
        <taxon>Bacillales</taxon>
        <taxon>Caryophanaceae</taxon>
        <taxon>Chryseomicrobium</taxon>
    </lineage>
</organism>
<dbReference type="Pfam" id="PF03176">
    <property type="entry name" value="MMPL"/>
    <property type="match status" value="2"/>
</dbReference>
<dbReference type="RefSeq" id="WP_378141191.1">
    <property type="nucleotide sequence ID" value="NZ_JBHSEF010000021.1"/>
</dbReference>
<feature type="transmembrane region" description="Helical" evidence="6">
    <location>
        <begin position="213"/>
        <end position="235"/>
    </location>
</feature>
<dbReference type="PANTHER" id="PTHR33406">
    <property type="entry name" value="MEMBRANE PROTEIN MJ1562-RELATED"/>
    <property type="match status" value="1"/>
</dbReference>
<feature type="transmembrane region" description="Helical" evidence="6">
    <location>
        <begin position="287"/>
        <end position="314"/>
    </location>
</feature>
<proteinExistence type="predicted"/>
<dbReference type="PANTHER" id="PTHR33406:SF13">
    <property type="entry name" value="MEMBRANE PROTEIN YDFJ"/>
    <property type="match status" value="1"/>
</dbReference>
<reference evidence="9" key="1">
    <citation type="journal article" date="2019" name="Int. J. Syst. Evol. Microbiol.">
        <title>The Global Catalogue of Microorganisms (GCM) 10K type strain sequencing project: providing services to taxonomists for standard genome sequencing and annotation.</title>
        <authorList>
            <consortium name="The Broad Institute Genomics Platform"/>
            <consortium name="The Broad Institute Genome Sequencing Center for Infectious Disease"/>
            <person name="Wu L."/>
            <person name="Ma J."/>
        </authorList>
    </citation>
    <scope>NUCLEOTIDE SEQUENCE [LARGE SCALE GENOMIC DNA]</scope>
    <source>
        <strain evidence="9">CCUG 50353</strain>
    </source>
</reference>
<dbReference type="InterPro" id="IPR050545">
    <property type="entry name" value="Mycobact_MmpL"/>
</dbReference>
<dbReference type="InterPro" id="IPR000731">
    <property type="entry name" value="SSD"/>
</dbReference>
<evidence type="ECO:0000256" key="1">
    <source>
        <dbReference type="ARBA" id="ARBA00004651"/>
    </source>
</evidence>
<dbReference type="InterPro" id="IPR004869">
    <property type="entry name" value="MMPL_dom"/>
</dbReference>
<feature type="transmembrane region" description="Helical" evidence="6">
    <location>
        <begin position="527"/>
        <end position="546"/>
    </location>
</feature>
<feature type="transmembrane region" description="Helical" evidence="6">
    <location>
        <begin position="345"/>
        <end position="362"/>
    </location>
</feature>
<keyword evidence="9" id="KW-1185">Reference proteome</keyword>
<keyword evidence="4 6" id="KW-1133">Transmembrane helix</keyword>
<feature type="transmembrane region" description="Helical" evidence="6">
    <location>
        <begin position="586"/>
        <end position="610"/>
    </location>
</feature>